<accession>A0A438NJ84</accession>
<keyword evidence="1" id="KW-1133">Transmembrane helix</keyword>
<dbReference type="OrthoDB" id="10377402at2759"/>
<sequence length="174" mass="20142">MWFWLLAISQFATVGLVPWVMLVYITFKLWSRFTPLGRFGILMWHFFRVLGGFWGDITGSKAVYVLDILCPCVYAGAKSHLTRLDYLFVGMQLVSRFGCIIVDVLYNKLVAPSVYDEWISSYGPEPPDEGQLKWTMRVHKVYGMMDRFTTWSGRCLGYKPRTSDEAEREPSDEP</sequence>
<evidence type="ECO:0000256" key="1">
    <source>
        <dbReference type="SAM" id="Phobius"/>
    </source>
</evidence>
<evidence type="ECO:0000313" key="2">
    <source>
        <dbReference type="EMBL" id="RVX75794.1"/>
    </source>
</evidence>
<dbReference type="Proteomes" id="UP000288859">
    <property type="component" value="Unassembled WGS sequence"/>
</dbReference>
<dbReference type="AlphaFoldDB" id="A0A438NJ84"/>
<protein>
    <submittedName>
        <fullName evidence="2">Uncharacterized protein</fullName>
    </submittedName>
</protein>
<feature type="transmembrane region" description="Helical" evidence="1">
    <location>
        <begin position="6"/>
        <end position="27"/>
    </location>
</feature>
<evidence type="ECO:0000313" key="3">
    <source>
        <dbReference type="Proteomes" id="UP000288859"/>
    </source>
</evidence>
<keyword evidence="1" id="KW-0812">Transmembrane</keyword>
<proteinExistence type="predicted"/>
<reference evidence="2 3" key="1">
    <citation type="submission" date="2017-03" db="EMBL/GenBank/DDBJ databases">
        <title>Genomes of endolithic fungi from Antarctica.</title>
        <authorList>
            <person name="Coleine C."/>
            <person name="Masonjones S."/>
            <person name="Stajich J.E."/>
        </authorList>
    </citation>
    <scope>NUCLEOTIDE SEQUENCE [LARGE SCALE GENOMIC DNA]</scope>
    <source>
        <strain evidence="2 3">CCFEE 6314</strain>
    </source>
</reference>
<name>A0A438NJ84_EXOME</name>
<comment type="caution">
    <text evidence="2">The sequence shown here is derived from an EMBL/GenBank/DDBJ whole genome shotgun (WGS) entry which is preliminary data.</text>
</comment>
<organism evidence="2 3">
    <name type="scientific">Exophiala mesophila</name>
    <name type="common">Black yeast-like fungus</name>
    <dbReference type="NCBI Taxonomy" id="212818"/>
    <lineage>
        <taxon>Eukaryota</taxon>
        <taxon>Fungi</taxon>
        <taxon>Dikarya</taxon>
        <taxon>Ascomycota</taxon>
        <taxon>Pezizomycotina</taxon>
        <taxon>Eurotiomycetes</taxon>
        <taxon>Chaetothyriomycetidae</taxon>
        <taxon>Chaetothyriales</taxon>
        <taxon>Herpotrichiellaceae</taxon>
        <taxon>Exophiala</taxon>
    </lineage>
</organism>
<dbReference type="VEuPathDB" id="FungiDB:PV10_01809"/>
<gene>
    <name evidence="2" type="ORF">B0A52_00150</name>
</gene>
<dbReference type="EMBL" id="NAJM01000001">
    <property type="protein sequence ID" value="RVX75794.1"/>
    <property type="molecule type" value="Genomic_DNA"/>
</dbReference>
<keyword evidence="1" id="KW-0472">Membrane</keyword>